<comment type="cofactor">
    <cofactor evidence="1">
        <name>Zn(2+)</name>
        <dbReference type="ChEBI" id="CHEBI:29105"/>
    </cofactor>
</comment>
<organism evidence="5 6">
    <name type="scientific">Leptotrombidium deliense</name>
    <dbReference type="NCBI Taxonomy" id="299467"/>
    <lineage>
        <taxon>Eukaryota</taxon>
        <taxon>Metazoa</taxon>
        <taxon>Ecdysozoa</taxon>
        <taxon>Arthropoda</taxon>
        <taxon>Chelicerata</taxon>
        <taxon>Arachnida</taxon>
        <taxon>Acari</taxon>
        <taxon>Acariformes</taxon>
        <taxon>Trombidiformes</taxon>
        <taxon>Prostigmata</taxon>
        <taxon>Anystina</taxon>
        <taxon>Parasitengona</taxon>
        <taxon>Trombiculoidea</taxon>
        <taxon>Trombiculidae</taxon>
        <taxon>Leptotrombidium</taxon>
    </lineage>
</organism>
<proteinExistence type="predicted"/>
<gene>
    <name evidence="5" type="ORF">B4U80_06977</name>
</gene>
<feature type="domain" description="Peptidase M12A" evidence="4">
    <location>
        <begin position="53"/>
        <end position="126"/>
    </location>
</feature>
<dbReference type="SUPFAM" id="SSF55486">
    <property type="entry name" value="Metalloproteases ('zincins'), catalytic domain"/>
    <property type="match status" value="1"/>
</dbReference>
<keyword evidence="6" id="KW-1185">Reference proteome</keyword>
<dbReference type="OrthoDB" id="6436429at2759"/>
<dbReference type="GO" id="GO:0006508">
    <property type="term" value="P:proteolysis"/>
    <property type="evidence" value="ECO:0007669"/>
    <property type="project" value="UniProtKB-KW"/>
</dbReference>
<keyword evidence="5" id="KW-0482">Metalloprotease</keyword>
<feature type="chain" id="PRO_5018990066" evidence="3">
    <location>
        <begin position="22"/>
        <end position="126"/>
    </location>
</feature>
<evidence type="ECO:0000313" key="6">
    <source>
        <dbReference type="Proteomes" id="UP000288716"/>
    </source>
</evidence>
<evidence type="ECO:0000259" key="4">
    <source>
        <dbReference type="PROSITE" id="PS51864"/>
    </source>
</evidence>
<dbReference type="AlphaFoldDB" id="A0A443S9W8"/>
<evidence type="ECO:0000256" key="1">
    <source>
        <dbReference type="ARBA" id="ARBA00001947"/>
    </source>
</evidence>
<dbReference type="Gene3D" id="3.40.390.10">
    <property type="entry name" value="Collagenase (Catalytic Domain)"/>
    <property type="match status" value="1"/>
</dbReference>
<dbReference type="PANTHER" id="PTHR10127">
    <property type="entry name" value="DISCOIDIN, CUB, EGF, LAMININ , AND ZINC METALLOPROTEASE DOMAIN CONTAINING"/>
    <property type="match status" value="1"/>
</dbReference>
<feature type="signal peptide" evidence="3">
    <location>
        <begin position="1"/>
        <end position="21"/>
    </location>
</feature>
<accession>A0A443S9W8</accession>
<dbReference type="Proteomes" id="UP000288716">
    <property type="component" value="Unassembled WGS sequence"/>
</dbReference>
<keyword evidence="3" id="KW-0732">Signal</keyword>
<comment type="caution">
    <text evidence="5">The sequence shown here is derived from an EMBL/GenBank/DDBJ whole genome shotgun (WGS) entry which is preliminary data.</text>
</comment>
<dbReference type="InterPro" id="IPR024079">
    <property type="entry name" value="MetalloPept_cat_dom_sf"/>
</dbReference>
<dbReference type="PROSITE" id="PS51864">
    <property type="entry name" value="ASTACIN"/>
    <property type="match status" value="1"/>
</dbReference>
<keyword evidence="5" id="KW-0378">Hydrolase</keyword>
<protein>
    <submittedName>
        <fullName evidence="5">Astacin-like metalloprotease toxin</fullName>
    </submittedName>
</protein>
<evidence type="ECO:0000313" key="5">
    <source>
        <dbReference type="EMBL" id="RWS24205.1"/>
    </source>
</evidence>
<dbReference type="EMBL" id="NCKV01005215">
    <property type="protein sequence ID" value="RWS24205.1"/>
    <property type="molecule type" value="Genomic_DNA"/>
</dbReference>
<comment type="caution">
    <text evidence="2">Lacks conserved residue(s) required for the propagation of feature annotation.</text>
</comment>
<dbReference type="Pfam" id="PF01400">
    <property type="entry name" value="Astacin"/>
    <property type="match status" value="1"/>
</dbReference>
<dbReference type="PANTHER" id="PTHR10127:SF883">
    <property type="entry name" value="ZINC METALLOPROTEINASE NAS-8"/>
    <property type="match status" value="1"/>
</dbReference>
<evidence type="ECO:0000256" key="2">
    <source>
        <dbReference type="PROSITE-ProRule" id="PRU01211"/>
    </source>
</evidence>
<keyword evidence="5" id="KW-0645">Protease</keyword>
<sequence length="126" mass="14954">MYSRKVFILSVITFVFVTVLSAPIDKSYENDDIHRSALENPELLGGDIMLPEANIRFGVKETYYRWPRNTIPYTISKERRNLKRQIEKAMRHIEDKTCIRFVPHTTEEDYIEIFRGDGCVLYYMLL</sequence>
<reference evidence="5 6" key="1">
    <citation type="journal article" date="2018" name="Gigascience">
        <title>Genomes of trombidid mites reveal novel predicted allergens and laterally-transferred genes associated with secondary metabolism.</title>
        <authorList>
            <person name="Dong X."/>
            <person name="Chaisiri K."/>
            <person name="Xia D."/>
            <person name="Armstrong S.D."/>
            <person name="Fang Y."/>
            <person name="Donnelly M.J."/>
            <person name="Kadowaki T."/>
            <person name="McGarry J.W."/>
            <person name="Darby A.C."/>
            <person name="Makepeace B.L."/>
        </authorList>
    </citation>
    <scope>NUCLEOTIDE SEQUENCE [LARGE SCALE GENOMIC DNA]</scope>
    <source>
        <strain evidence="5">UoL-UT</strain>
    </source>
</reference>
<name>A0A443S9W8_9ACAR</name>
<dbReference type="GO" id="GO:0004222">
    <property type="term" value="F:metalloendopeptidase activity"/>
    <property type="evidence" value="ECO:0007669"/>
    <property type="project" value="InterPro"/>
</dbReference>
<dbReference type="VEuPathDB" id="VectorBase:LDEU007835"/>
<dbReference type="InterPro" id="IPR001506">
    <property type="entry name" value="Peptidase_M12A"/>
</dbReference>
<evidence type="ECO:0000256" key="3">
    <source>
        <dbReference type="SAM" id="SignalP"/>
    </source>
</evidence>